<dbReference type="Gene3D" id="2.70.40.10">
    <property type="match status" value="1"/>
</dbReference>
<feature type="compositionally biased region" description="Polar residues" evidence="6">
    <location>
        <begin position="153"/>
        <end position="172"/>
    </location>
</feature>
<keyword evidence="9" id="KW-1185">Reference proteome</keyword>
<keyword evidence="3 5" id="KW-0378">Hydrolase</keyword>
<dbReference type="PANTHER" id="PTHR11241:SF0">
    <property type="entry name" value="DEOXYURIDINE 5'-TRIPHOSPHATE NUCLEOTIDOHYDROLASE"/>
    <property type="match status" value="1"/>
</dbReference>
<proteinExistence type="inferred from homology"/>
<comment type="cofactor">
    <cofactor evidence="5">
        <name>Mg(2+)</name>
        <dbReference type="ChEBI" id="CHEBI:18420"/>
    </cofactor>
</comment>
<comment type="pathway">
    <text evidence="1 5">Pyrimidine metabolism; dUMP biosynthesis; dUMP from dCTP (dUTP route): step 2/2.</text>
</comment>
<dbReference type="AlphaFoldDB" id="A0A8J5L3B1"/>
<evidence type="ECO:0000256" key="2">
    <source>
        <dbReference type="ARBA" id="ARBA00006581"/>
    </source>
</evidence>
<dbReference type="EC" id="3.6.1.23" evidence="5"/>
<evidence type="ECO:0000256" key="6">
    <source>
        <dbReference type="SAM" id="MobiDB-lite"/>
    </source>
</evidence>
<dbReference type="UniPathway" id="UPA00610">
    <property type="reaction ID" value="UER00666"/>
</dbReference>
<feature type="domain" description="dUTPase-like" evidence="7">
    <location>
        <begin position="28"/>
        <end position="154"/>
    </location>
</feature>
<dbReference type="Pfam" id="PF00692">
    <property type="entry name" value="dUTPase"/>
    <property type="match status" value="1"/>
</dbReference>
<comment type="caution">
    <text evidence="8">The sequence shown here is derived from an EMBL/GenBank/DDBJ whole genome shotgun (WGS) entry which is preliminary data.</text>
</comment>
<dbReference type="InterPro" id="IPR036157">
    <property type="entry name" value="dUTPase-like_sf"/>
</dbReference>
<dbReference type="InterPro" id="IPR029054">
    <property type="entry name" value="dUTPase-like"/>
</dbReference>
<keyword evidence="5" id="KW-0460">Magnesium</keyword>
<comment type="function">
    <text evidence="5">Involved in nucleotide metabolism via production of dUMP, the immediate precursor of thymidine nucleotides, and decreases the intracellular concentration of dUTP so that uracil cannot be incorporated into DNA.</text>
</comment>
<evidence type="ECO:0000259" key="7">
    <source>
        <dbReference type="Pfam" id="PF00692"/>
    </source>
</evidence>
<evidence type="ECO:0000256" key="5">
    <source>
        <dbReference type="RuleBase" id="RU367024"/>
    </source>
</evidence>
<sequence>MEKPTTASERYSSIAEPHVLVKKTSQHAVLPQRQTEGSAGLDISASHAAVIEPYGRDIVHTCLRIKIPYGYYGRLASRSGLAWKNRIEVGAGVIDSDYRGEVKVLLFNRTNIPVYISPQQNIAQLILEKIVFPEVYEVPHLSYSERGDKGFGSTDTKTVTPEPAQASTSQQPRNLTTKEILSLLMQREAAAVLVQDDSIQNNSEQDQATTTSL</sequence>
<dbReference type="NCBIfam" id="NF001862">
    <property type="entry name" value="PRK00601.1"/>
    <property type="match status" value="1"/>
</dbReference>
<dbReference type="NCBIfam" id="TIGR00576">
    <property type="entry name" value="dut"/>
    <property type="match status" value="1"/>
</dbReference>
<dbReference type="GO" id="GO:0046081">
    <property type="term" value="P:dUTP catabolic process"/>
    <property type="evidence" value="ECO:0007669"/>
    <property type="project" value="UniProtKB-UniRule"/>
</dbReference>
<protein>
    <recommendedName>
        <fullName evidence="5">Deoxyuridine 5'-triphosphate nucleotidohydrolase</fullName>
        <shortName evidence="5">dUTPase</shortName>
        <ecNumber evidence="5">3.6.1.23</ecNumber>
    </recommendedName>
    <alternativeName>
        <fullName evidence="5">dUTP pyrophosphatase</fullName>
    </alternativeName>
</protein>
<dbReference type="Proteomes" id="UP000734854">
    <property type="component" value="Unassembled WGS sequence"/>
</dbReference>
<comment type="catalytic activity">
    <reaction evidence="5">
        <text>dUTP + H2O = dUMP + diphosphate + H(+)</text>
        <dbReference type="Rhea" id="RHEA:10248"/>
        <dbReference type="ChEBI" id="CHEBI:15377"/>
        <dbReference type="ChEBI" id="CHEBI:15378"/>
        <dbReference type="ChEBI" id="CHEBI:33019"/>
        <dbReference type="ChEBI" id="CHEBI:61555"/>
        <dbReference type="ChEBI" id="CHEBI:246422"/>
        <dbReference type="EC" id="3.6.1.23"/>
    </reaction>
</comment>
<dbReference type="GO" id="GO:0006226">
    <property type="term" value="P:dUMP biosynthetic process"/>
    <property type="evidence" value="ECO:0007669"/>
    <property type="project" value="UniProtKB-UniRule"/>
</dbReference>
<dbReference type="EMBL" id="JACMSC010000011">
    <property type="protein sequence ID" value="KAG6499120.1"/>
    <property type="molecule type" value="Genomic_DNA"/>
</dbReference>
<dbReference type="GO" id="GO:0004170">
    <property type="term" value="F:dUTP diphosphatase activity"/>
    <property type="evidence" value="ECO:0007669"/>
    <property type="project" value="UniProtKB-UniRule"/>
</dbReference>
<evidence type="ECO:0000313" key="9">
    <source>
        <dbReference type="Proteomes" id="UP000734854"/>
    </source>
</evidence>
<organism evidence="8 9">
    <name type="scientific">Zingiber officinale</name>
    <name type="common">Ginger</name>
    <name type="synonym">Amomum zingiber</name>
    <dbReference type="NCBI Taxonomy" id="94328"/>
    <lineage>
        <taxon>Eukaryota</taxon>
        <taxon>Viridiplantae</taxon>
        <taxon>Streptophyta</taxon>
        <taxon>Embryophyta</taxon>
        <taxon>Tracheophyta</taxon>
        <taxon>Spermatophyta</taxon>
        <taxon>Magnoliopsida</taxon>
        <taxon>Liliopsida</taxon>
        <taxon>Zingiberales</taxon>
        <taxon>Zingiberaceae</taxon>
        <taxon>Zingiber</taxon>
    </lineage>
</organism>
<gene>
    <name evidence="8" type="ORF">ZIOFF_038876</name>
</gene>
<reference evidence="8 9" key="1">
    <citation type="submission" date="2020-08" db="EMBL/GenBank/DDBJ databases">
        <title>Plant Genome Project.</title>
        <authorList>
            <person name="Zhang R.-G."/>
        </authorList>
    </citation>
    <scope>NUCLEOTIDE SEQUENCE [LARGE SCALE GENOMIC DNA]</scope>
    <source>
        <tissue evidence="8">Rhizome</tissue>
    </source>
</reference>
<evidence type="ECO:0000256" key="1">
    <source>
        <dbReference type="ARBA" id="ARBA00005142"/>
    </source>
</evidence>
<dbReference type="InterPro" id="IPR033704">
    <property type="entry name" value="dUTPase_trimeric"/>
</dbReference>
<name>A0A8J5L3B1_ZINOF</name>
<evidence type="ECO:0000313" key="8">
    <source>
        <dbReference type="EMBL" id="KAG6499120.1"/>
    </source>
</evidence>
<accession>A0A8J5L3B1</accession>
<dbReference type="SUPFAM" id="SSF51283">
    <property type="entry name" value="dUTPase-like"/>
    <property type="match status" value="1"/>
</dbReference>
<keyword evidence="5" id="KW-0479">Metal-binding</keyword>
<dbReference type="GO" id="GO:0000287">
    <property type="term" value="F:magnesium ion binding"/>
    <property type="evidence" value="ECO:0007669"/>
    <property type="project" value="UniProtKB-UniRule"/>
</dbReference>
<evidence type="ECO:0000256" key="4">
    <source>
        <dbReference type="ARBA" id="ARBA00023080"/>
    </source>
</evidence>
<dbReference type="PANTHER" id="PTHR11241">
    <property type="entry name" value="DEOXYURIDINE 5'-TRIPHOSPHATE NUCLEOTIDOHYDROLASE"/>
    <property type="match status" value="1"/>
</dbReference>
<keyword evidence="4 5" id="KW-0546">Nucleotide metabolism</keyword>
<comment type="similarity">
    <text evidence="2 5">Belongs to the dUTPase family.</text>
</comment>
<feature type="region of interest" description="Disordered" evidence="6">
    <location>
        <begin position="147"/>
        <end position="172"/>
    </location>
</feature>
<dbReference type="CDD" id="cd07557">
    <property type="entry name" value="trimeric_dUTPase"/>
    <property type="match status" value="1"/>
</dbReference>
<dbReference type="InterPro" id="IPR008181">
    <property type="entry name" value="dUTPase"/>
</dbReference>
<evidence type="ECO:0000256" key="3">
    <source>
        <dbReference type="ARBA" id="ARBA00022801"/>
    </source>
</evidence>